<keyword evidence="1" id="KW-0812">Transmembrane</keyword>
<accession>A0A0P8X1D8</accession>
<name>A0A0P8X1D8_9CLOT</name>
<reference evidence="2 3" key="1">
    <citation type="submission" date="2015-09" db="EMBL/GenBank/DDBJ databases">
        <title>Genome sequence of Oxobacter pfennigii DSM 3222.</title>
        <authorList>
            <person name="Poehlein A."/>
            <person name="Bengelsdorf F.R."/>
            <person name="Schiel-Bengelsdorf B."/>
            <person name="Duerre P."/>
            <person name="Daniel R."/>
        </authorList>
    </citation>
    <scope>NUCLEOTIDE SEQUENCE [LARGE SCALE GENOMIC DNA]</scope>
    <source>
        <strain evidence="2 3">DSM 3222</strain>
    </source>
</reference>
<dbReference type="RefSeq" id="WP_054874775.1">
    <property type="nucleotide sequence ID" value="NZ_LKET01000029.1"/>
</dbReference>
<dbReference type="Proteomes" id="UP000050326">
    <property type="component" value="Unassembled WGS sequence"/>
</dbReference>
<evidence type="ECO:0000256" key="1">
    <source>
        <dbReference type="SAM" id="Phobius"/>
    </source>
</evidence>
<dbReference type="AlphaFoldDB" id="A0A0P8X1D8"/>
<comment type="caution">
    <text evidence="2">The sequence shown here is derived from an EMBL/GenBank/DDBJ whole genome shotgun (WGS) entry which is preliminary data.</text>
</comment>
<evidence type="ECO:0000313" key="2">
    <source>
        <dbReference type="EMBL" id="KPU44630.1"/>
    </source>
</evidence>
<keyword evidence="1" id="KW-1133">Transmembrane helix</keyword>
<protein>
    <submittedName>
        <fullName evidence="2">Uncharacterized protein</fullName>
    </submittedName>
</protein>
<sequence length="196" mass="22629">MKKNTGFNILLVIFMTAVCIASILEIERQEFKPVQSTGYTMYDDREYLGYIFDDYNKSVNIEYVDKYCIEQDEEDLRSIFSFTSSGDEYSGDALRKLRSERIIEEEAQNAESAKSAGSSIINAYNSFVHGNMELNDKVDMLNLMRNLNESEILKLKRLFETMVTKSEKESILDALSLKYTDEEFAKLKSILNKYTA</sequence>
<organism evidence="2 3">
    <name type="scientific">Oxobacter pfennigii</name>
    <dbReference type="NCBI Taxonomy" id="36849"/>
    <lineage>
        <taxon>Bacteria</taxon>
        <taxon>Bacillati</taxon>
        <taxon>Bacillota</taxon>
        <taxon>Clostridia</taxon>
        <taxon>Eubacteriales</taxon>
        <taxon>Clostridiaceae</taxon>
        <taxon>Oxobacter</taxon>
    </lineage>
</organism>
<proteinExistence type="predicted"/>
<keyword evidence="1" id="KW-0472">Membrane</keyword>
<dbReference type="EMBL" id="LKET01000029">
    <property type="protein sequence ID" value="KPU44630.1"/>
    <property type="molecule type" value="Genomic_DNA"/>
</dbReference>
<feature type="transmembrane region" description="Helical" evidence="1">
    <location>
        <begin position="6"/>
        <end position="26"/>
    </location>
</feature>
<evidence type="ECO:0000313" key="3">
    <source>
        <dbReference type="Proteomes" id="UP000050326"/>
    </source>
</evidence>
<gene>
    <name evidence="2" type="ORF">OXPF_17130</name>
</gene>
<keyword evidence="3" id="KW-1185">Reference proteome</keyword>